<evidence type="ECO:0000256" key="6">
    <source>
        <dbReference type="SAM" id="Phobius"/>
    </source>
</evidence>
<sequence length="355" mass="40601">MEIIISFFKRESTRRIMILLILTLFLYFMRSMLNLFLLTFIFTYLMYRAQSFISSKIPRVVKVKQKVVTVGLYLFLALAVTVGLYNFLPLVIGEIKNVINQVYNYYNQPHETALEKNIMSFLKQFNIKDIKLSDYLHQGLDIMAKSASSISKLGLDIFLSIILSLFFLLEKNRIYRFVSKFKSSKLSIFYNEIEYFGKKFVNSFGKVIEAQFAIAFINCILSTIALYILGFSQVLGLGLMIFILGLIPVAGVFISLVPLSLIAFNNGGINLVLVVWILIAVLHALEAYVLNPKLMSSKTELPVFLTFIILLVGEHFFKVWGLIIGIPIFMFVLDLVDIKSGDDHHKSSKLFKKNK</sequence>
<dbReference type="EMBL" id="LGTC01000001">
    <property type="protein sequence ID" value="KNY28705.1"/>
    <property type="molecule type" value="Genomic_DNA"/>
</dbReference>
<protein>
    <recommendedName>
        <fullName evidence="9">AI-2E family transporter</fullName>
    </recommendedName>
</protein>
<feature type="transmembrane region" description="Helical" evidence="6">
    <location>
        <begin position="150"/>
        <end position="169"/>
    </location>
</feature>
<evidence type="ECO:0000313" key="7">
    <source>
        <dbReference type="EMBL" id="KNY28705.1"/>
    </source>
</evidence>
<dbReference type="RefSeq" id="WP_036936433.1">
    <property type="nucleotide sequence ID" value="NZ_JQKC01000002.1"/>
</dbReference>
<feature type="transmembrane region" description="Helical" evidence="6">
    <location>
        <begin position="207"/>
        <end position="229"/>
    </location>
</feature>
<evidence type="ECO:0000256" key="4">
    <source>
        <dbReference type="ARBA" id="ARBA00022989"/>
    </source>
</evidence>
<dbReference type="STRING" id="398512.Bccel_3979"/>
<dbReference type="InterPro" id="IPR002549">
    <property type="entry name" value="AI-2E-like"/>
</dbReference>
<comment type="subcellular location">
    <subcellularLocation>
        <location evidence="1">Membrane</location>
        <topology evidence="1">Multi-pass membrane protein</topology>
    </subcellularLocation>
</comment>
<comment type="caution">
    <text evidence="7">The sequence shown here is derived from an EMBL/GenBank/DDBJ whole genome shotgun (WGS) entry which is preliminary data.</text>
</comment>
<keyword evidence="3 6" id="KW-0812">Transmembrane</keyword>
<evidence type="ECO:0008006" key="9">
    <source>
        <dbReference type="Google" id="ProtNLM"/>
    </source>
</evidence>
<evidence type="ECO:0000256" key="3">
    <source>
        <dbReference type="ARBA" id="ARBA00022692"/>
    </source>
</evidence>
<dbReference type="PANTHER" id="PTHR21716:SF62">
    <property type="entry name" value="TRANSPORT PROTEIN YDBI-RELATED"/>
    <property type="match status" value="1"/>
</dbReference>
<dbReference type="Pfam" id="PF01594">
    <property type="entry name" value="AI-2E_transport"/>
    <property type="match status" value="1"/>
</dbReference>
<proteinExistence type="inferred from homology"/>
<keyword evidence="5 6" id="KW-0472">Membrane</keyword>
<accession>A0A0L6JSM7</accession>
<dbReference type="eggNOG" id="COG0628">
    <property type="taxonomic scope" value="Bacteria"/>
</dbReference>
<feature type="transmembrane region" description="Helical" evidence="6">
    <location>
        <begin position="16"/>
        <end position="47"/>
    </location>
</feature>
<feature type="transmembrane region" description="Helical" evidence="6">
    <location>
        <begin position="271"/>
        <end position="291"/>
    </location>
</feature>
<comment type="similarity">
    <text evidence="2">Belongs to the autoinducer-2 exporter (AI-2E) (TC 2.A.86) family.</text>
</comment>
<keyword evidence="4 6" id="KW-1133">Transmembrane helix</keyword>
<reference evidence="8" key="1">
    <citation type="submission" date="2015-07" db="EMBL/GenBank/DDBJ databases">
        <title>Near-Complete Genome Sequence of the Cellulolytic Bacterium Bacteroides (Pseudobacteroides) cellulosolvens ATCC 35603.</title>
        <authorList>
            <person name="Dassa B."/>
            <person name="Utturkar S.M."/>
            <person name="Klingeman D.M."/>
            <person name="Hurt R.A."/>
            <person name="Keller M."/>
            <person name="Xu J."/>
            <person name="Reddy Y.H.K."/>
            <person name="Borovok I."/>
            <person name="Grinberg I.R."/>
            <person name="Lamed R."/>
            <person name="Zhivin O."/>
            <person name="Bayer E.A."/>
            <person name="Brown S.D."/>
        </authorList>
    </citation>
    <scope>NUCLEOTIDE SEQUENCE [LARGE SCALE GENOMIC DNA]</scope>
    <source>
        <strain evidence="8">DSM 2933</strain>
    </source>
</reference>
<evidence type="ECO:0000256" key="2">
    <source>
        <dbReference type="ARBA" id="ARBA00009773"/>
    </source>
</evidence>
<dbReference type="GO" id="GO:0055085">
    <property type="term" value="P:transmembrane transport"/>
    <property type="evidence" value="ECO:0007669"/>
    <property type="project" value="TreeGrafter"/>
</dbReference>
<feature type="transmembrane region" description="Helical" evidence="6">
    <location>
        <begin position="67"/>
        <end position="88"/>
    </location>
</feature>
<dbReference type="PANTHER" id="PTHR21716">
    <property type="entry name" value="TRANSMEMBRANE PROTEIN"/>
    <property type="match status" value="1"/>
</dbReference>
<organism evidence="7 8">
    <name type="scientific">Pseudobacteroides cellulosolvens ATCC 35603 = DSM 2933</name>
    <dbReference type="NCBI Taxonomy" id="398512"/>
    <lineage>
        <taxon>Bacteria</taxon>
        <taxon>Bacillati</taxon>
        <taxon>Bacillota</taxon>
        <taxon>Clostridia</taxon>
        <taxon>Eubacteriales</taxon>
        <taxon>Oscillospiraceae</taxon>
        <taxon>Pseudobacteroides</taxon>
    </lineage>
</organism>
<dbReference type="AlphaFoldDB" id="A0A0L6JSM7"/>
<feature type="transmembrane region" description="Helical" evidence="6">
    <location>
        <begin position="235"/>
        <end position="264"/>
    </location>
</feature>
<evidence type="ECO:0000256" key="5">
    <source>
        <dbReference type="ARBA" id="ARBA00023136"/>
    </source>
</evidence>
<keyword evidence="8" id="KW-1185">Reference proteome</keyword>
<dbReference type="PATRIC" id="fig|398512.5.peg.4161"/>
<evidence type="ECO:0000313" key="8">
    <source>
        <dbReference type="Proteomes" id="UP000036923"/>
    </source>
</evidence>
<dbReference type="GO" id="GO:0016020">
    <property type="term" value="C:membrane"/>
    <property type="evidence" value="ECO:0007669"/>
    <property type="project" value="UniProtKB-SubCell"/>
</dbReference>
<gene>
    <name evidence="7" type="ORF">Bccel_3979</name>
</gene>
<feature type="transmembrane region" description="Helical" evidence="6">
    <location>
        <begin position="303"/>
        <end position="336"/>
    </location>
</feature>
<dbReference type="OrthoDB" id="9772136at2"/>
<dbReference type="Proteomes" id="UP000036923">
    <property type="component" value="Unassembled WGS sequence"/>
</dbReference>
<evidence type="ECO:0000256" key="1">
    <source>
        <dbReference type="ARBA" id="ARBA00004141"/>
    </source>
</evidence>
<name>A0A0L6JSM7_9FIRM</name>